<dbReference type="Proteomes" id="UP001303046">
    <property type="component" value="Unassembled WGS sequence"/>
</dbReference>
<protein>
    <submittedName>
        <fullName evidence="1">Uncharacterized protein</fullName>
    </submittedName>
</protein>
<sequence length="268" mass="30151">MAVPNPHPHVIKVTEKKLRLNRSRHSSHEKRTRSLLQRIVTIRRLLPGGREEHGGGRKKCNSGGNEKVFTRSRFWRKFSSQCYGAALPTLYQGLNLASQVLDLVKAKFYFMRTAVDKLKQGINNLRNSPINEYDIASLEPQMAQLVAKLSRVVASPSMLDQLDSSETSTLIGGLASLRKILPYNPSEFNMKLNREGAYSIIVQAITEINNIVYTLVKALVPRIPGQEVVIDDTNANMGLEQRFHMQEESSPPPVYVDYAYVDEGKPDS</sequence>
<reference evidence="1 2" key="1">
    <citation type="submission" date="2023-08" db="EMBL/GenBank/DDBJ databases">
        <title>A Necator americanus chromosomal reference genome.</title>
        <authorList>
            <person name="Ilik V."/>
            <person name="Petrzelkova K.J."/>
            <person name="Pardy F."/>
            <person name="Fuh T."/>
            <person name="Niatou-Singa F.S."/>
            <person name="Gouil Q."/>
            <person name="Baker L."/>
            <person name="Ritchie M.E."/>
            <person name="Jex A.R."/>
            <person name="Gazzola D."/>
            <person name="Li H."/>
            <person name="Toshio Fujiwara R."/>
            <person name="Zhan B."/>
            <person name="Aroian R.V."/>
            <person name="Pafco B."/>
            <person name="Schwarz E.M."/>
        </authorList>
    </citation>
    <scope>NUCLEOTIDE SEQUENCE [LARGE SCALE GENOMIC DNA]</scope>
    <source>
        <strain evidence="1 2">Aroian</strain>
        <tissue evidence="1">Whole animal</tissue>
    </source>
</reference>
<keyword evidence="2" id="KW-1185">Reference proteome</keyword>
<accession>A0ABR1BRB4</accession>
<organism evidence="1 2">
    <name type="scientific">Necator americanus</name>
    <name type="common">Human hookworm</name>
    <dbReference type="NCBI Taxonomy" id="51031"/>
    <lineage>
        <taxon>Eukaryota</taxon>
        <taxon>Metazoa</taxon>
        <taxon>Ecdysozoa</taxon>
        <taxon>Nematoda</taxon>
        <taxon>Chromadorea</taxon>
        <taxon>Rhabditida</taxon>
        <taxon>Rhabditina</taxon>
        <taxon>Rhabditomorpha</taxon>
        <taxon>Strongyloidea</taxon>
        <taxon>Ancylostomatidae</taxon>
        <taxon>Bunostominae</taxon>
        <taxon>Necator</taxon>
    </lineage>
</organism>
<gene>
    <name evidence="1" type="primary">Necator_chrI.g2295</name>
    <name evidence="1" type="ORF">RB195_006168</name>
</gene>
<comment type="caution">
    <text evidence="1">The sequence shown here is derived from an EMBL/GenBank/DDBJ whole genome shotgun (WGS) entry which is preliminary data.</text>
</comment>
<name>A0ABR1BRB4_NECAM</name>
<proteinExistence type="predicted"/>
<evidence type="ECO:0000313" key="2">
    <source>
        <dbReference type="Proteomes" id="UP001303046"/>
    </source>
</evidence>
<evidence type="ECO:0000313" key="1">
    <source>
        <dbReference type="EMBL" id="KAK6728946.1"/>
    </source>
</evidence>
<dbReference type="EMBL" id="JAVFWL010000001">
    <property type="protein sequence ID" value="KAK6728946.1"/>
    <property type="molecule type" value="Genomic_DNA"/>
</dbReference>